<dbReference type="PATRIC" id="fig|45065.4.peg.519"/>
<keyword evidence="2" id="KW-1185">Reference proteome</keyword>
<evidence type="ECO:0000313" key="1">
    <source>
        <dbReference type="EMBL" id="KTD03829.1"/>
    </source>
</evidence>
<dbReference type="RefSeq" id="WP_028386647.1">
    <property type="nucleotide sequence ID" value="NZ_CAAAHN010000004.1"/>
</dbReference>
<gene>
    <name evidence="1" type="ORF">Lgee_0486</name>
</gene>
<sequence length="1353" mass="149136">MPLNQTFAQALYSPEKQFKAPEARRAALDALVEAGEDISRFRQAILDHKDFWQGIAGLDLNGQGDTDAFIDGADTNYNPQYFYHNARLVRASERLAGNDAVTERMATCTPANLAQLLADEAVKDVVGDWGATPHPATLGQLHQLSQHALLLAKVRAATPAEVNNLLCAATPEAFLSAAKNIGYSGPLPQGFPEVMREVAAHYFLTGLSPNDVIDIGNQTLAQANFFQALQATRNEWGGLIYALNDGGYSERYLHQQLGLRYLNECPINDAQLSQLVACNTVDAFKTTLGDVIEDSAGHFKNNVVAPATFELLREQAALRLLGRLLQTCQDVPAMEALRTADTPEAIRTALEQYPSLGFSGAASLSVREAIATHRAAPELVRRLNPLLAARKIETADFNTPEGKTLLTGILEAVDGKTAASMLKMDGAMLSEGVKTRALQRALTCFLEQASESAVKALVTHTGFGPSAYADFLHSQLFPENTNPELKRYLQQYCNEPAHENHLRQQAANACIWRYADSLSDDVLNVFADNDDDDALDNARTAIFPGAPEAVIQSPEFSRLALAQMSVRAARQQNKDKLLRFANTLDVEDVESNRALSALPDDKKNALRVQVTEILLSKEPLSRDFEVLANATSTDARKGALKKLGLLDTVVDAFSDADTATFKTLARERLNGLRLESVSRFGAAARPQLLALVEKIPEAERVAFWDDKKALKALVDARFPEDVKRVRLAFSAATSAEIDAVCDENLRLYRLSHIHNAPLAGVLASLGLGLDSQTCVQVNDIIHNAMWNDDAAFESTATALHRTCGQPGTLDAFKAALAVEREVIHAQHLYNQAGRNIYHQPRTSELDKRILDFFLGLPKTADLDDVKTGPGSLWDANGGLLALFKNAKTLSELHAEVDKASWKGVLPPSWKDELTRARFEDFKRYERHEKLRGAHYQQEIQVLNERLQEMQTRQEAFAKSAKPLQYFNQFHPAYAFMPVFHGKARENARAMQSHFETLDADCDTIVTNLRLQIEQLENIRDSLPDAGGMSRDRQKALNKLFQDVQARESRARQLLAFYERVQRSLRGDPRSSNAVERKGVMQQLAELESGKRSTMVFVNCTEKDVPDSPEALKTLAGAPPGAAPLTSLSVNSGPFDFGEAKPLADGMLREYTLASVASPSLEGRYAEQRAAAGVMPQTGDVVNHVTLTVTHFPKAGPRVTDEALHEARVEFAMTMASQMLASIDWTPSEHRPLYLKGSNAEEQKYLWTALRILGQNTPGRKFDEKAIKVVGPFKPSSEMGMFSYFSSTKKKFEAVMKPEDAERMEKYEAYKEGMSSPKRQESIKKALEAFTGRALQAVEDAKDENAKNNPGSGA</sequence>
<evidence type="ECO:0000313" key="2">
    <source>
        <dbReference type="Proteomes" id="UP000054785"/>
    </source>
</evidence>
<protein>
    <submittedName>
        <fullName evidence="1">Interaptin</fullName>
    </submittedName>
</protein>
<name>A0A0W0U7N8_9GAMM</name>
<accession>A0A0W0U7N8</accession>
<comment type="caution">
    <text evidence="1">The sequence shown here is derived from an EMBL/GenBank/DDBJ whole genome shotgun (WGS) entry which is preliminary data.</text>
</comment>
<dbReference type="STRING" id="45065.Lgee_0486"/>
<dbReference type="OrthoDB" id="5653987at2"/>
<dbReference type="Proteomes" id="UP000054785">
    <property type="component" value="Unassembled WGS sequence"/>
</dbReference>
<dbReference type="EMBL" id="LNYC01000009">
    <property type="protein sequence ID" value="KTD03829.1"/>
    <property type="molecule type" value="Genomic_DNA"/>
</dbReference>
<reference evidence="1 2" key="1">
    <citation type="submission" date="2015-11" db="EMBL/GenBank/DDBJ databases">
        <title>Genomic analysis of 38 Legionella species identifies large and diverse effector repertoires.</title>
        <authorList>
            <person name="Burstein D."/>
            <person name="Amaro F."/>
            <person name="Zusman T."/>
            <person name="Lifshitz Z."/>
            <person name="Cohen O."/>
            <person name="Gilbert J.A."/>
            <person name="Pupko T."/>
            <person name="Shuman H.A."/>
            <person name="Segal G."/>
        </authorList>
    </citation>
    <scope>NUCLEOTIDE SEQUENCE [LARGE SCALE GENOMIC DNA]</scope>
    <source>
        <strain evidence="1 2">ATCC 49504</strain>
    </source>
</reference>
<proteinExistence type="predicted"/>
<organism evidence="1 2">
    <name type="scientific">Legionella geestiana</name>
    <dbReference type="NCBI Taxonomy" id="45065"/>
    <lineage>
        <taxon>Bacteria</taxon>
        <taxon>Pseudomonadati</taxon>
        <taxon>Pseudomonadota</taxon>
        <taxon>Gammaproteobacteria</taxon>
        <taxon>Legionellales</taxon>
        <taxon>Legionellaceae</taxon>
        <taxon>Legionella</taxon>
    </lineage>
</organism>